<dbReference type="RefSeq" id="WP_067453820.1">
    <property type="nucleotide sequence ID" value="NZ_LVVY01000072.1"/>
</dbReference>
<feature type="region of interest" description="Disordered" evidence="1">
    <location>
        <begin position="1"/>
        <end position="21"/>
    </location>
</feature>
<dbReference type="EMBL" id="LVVY01000072">
    <property type="protein sequence ID" value="OAM78197.1"/>
    <property type="molecule type" value="Genomic_DNA"/>
</dbReference>
<name>A0A178HZW1_9HYPH</name>
<dbReference type="Pfam" id="PF05037">
    <property type="entry name" value="DUF669"/>
    <property type="match status" value="1"/>
</dbReference>
<proteinExistence type="predicted"/>
<accession>A0A178HZW1</accession>
<feature type="region of interest" description="Disordered" evidence="1">
    <location>
        <begin position="142"/>
        <end position="187"/>
    </location>
</feature>
<organism evidence="2 3">
    <name type="scientific">Devosia elaeis</name>
    <dbReference type="NCBI Taxonomy" id="1770058"/>
    <lineage>
        <taxon>Bacteria</taxon>
        <taxon>Pseudomonadati</taxon>
        <taxon>Pseudomonadota</taxon>
        <taxon>Alphaproteobacteria</taxon>
        <taxon>Hyphomicrobiales</taxon>
        <taxon>Devosiaceae</taxon>
        <taxon>Devosia</taxon>
    </lineage>
</organism>
<evidence type="ECO:0000313" key="2">
    <source>
        <dbReference type="EMBL" id="OAM78197.1"/>
    </source>
</evidence>
<dbReference type="OrthoDB" id="5220at2"/>
<sequence length="187" mass="20233">MAGLGTRFDATAHDTEQRGEYEELPNGIYDLEVTESVVVPAKNGSGTILKVTNTVVAPAEYEGRKLFNNYNLENANEVAQRIGQQQFASLCRAIGVTEVEDSEELHFKTYRAKVGLGKPSKDGQYPARAEIKRYYFQDEGDMPEVGIDATQPPKAANDNRAAAANDNARPAAAAAGGAAKSRPWGKK</sequence>
<protein>
    <recommendedName>
        <fullName evidence="4">DUF669 domain-containing protein</fullName>
    </recommendedName>
</protein>
<reference evidence="2 3" key="1">
    <citation type="submission" date="2016-03" db="EMBL/GenBank/DDBJ databases">
        <title>Genome sequencing of Devosia sp. S37.</title>
        <authorList>
            <person name="Mohd Nor M."/>
        </authorList>
    </citation>
    <scope>NUCLEOTIDE SEQUENCE [LARGE SCALE GENOMIC DNA]</scope>
    <source>
        <strain evidence="2 3">S37</strain>
    </source>
</reference>
<feature type="compositionally biased region" description="Basic and acidic residues" evidence="1">
    <location>
        <begin position="10"/>
        <end position="21"/>
    </location>
</feature>
<dbReference type="AlphaFoldDB" id="A0A178HZW1"/>
<dbReference type="STRING" id="1770058.A3840_06750"/>
<evidence type="ECO:0008006" key="4">
    <source>
        <dbReference type="Google" id="ProtNLM"/>
    </source>
</evidence>
<feature type="compositionally biased region" description="Low complexity" evidence="1">
    <location>
        <begin position="153"/>
        <end position="180"/>
    </location>
</feature>
<comment type="caution">
    <text evidence="2">The sequence shown here is derived from an EMBL/GenBank/DDBJ whole genome shotgun (WGS) entry which is preliminary data.</text>
</comment>
<evidence type="ECO:0000313" key="3">
    <source>
        <dbReference type="Proteomes" id="UP000078389"/>
    </source>
</evidence>
<dbReference type="Proteomes" id="UP000078389">
    <property type="component" value="Unassembled WGS sequence"/>
</dbReference>
<evidence type="ECO:0000256" key="1">
    <source>
        <dbReference type="SAM" id="MobiDB-lite"/>
    </source>
</evidence>
<dbReference type="InterPro" id="IPR007731">
    <property type="entry name" value="DUF669"/>
</dbReference>
<gene>
    <name evidence="2" type="ORF">A3840_06750</name>
</gene>
<keyword evidence="3" id="KW-1185">Reference proteome</keyword>